<evidence type="ECO:0000259" key="1">
    <source>
        <dbReference type="Pfam" id="PF00078"/>
    </source>
</evidence>
<dbReference type="InterPro" id="IPR000477">
    <property type="entry name" value="RT_dom"/>
</dbReference>
<name>A0ABT0WA15_9BACI</name>
<dbReference type="Proteomes" id="UP001523262">
    <property type="component" value="Unassembled WGS sequence"/>
</dbReference>
<dbReference type="SUPFAM" id="SSF56672">
    <property type="entry name" value="DNA/RNA polymerases"/>
    <property type="match status" value="1"/>
</dbReference>
<dbReference type="EMBL" id="JAMQCR010000001">
    <property type="protein sequence ID" value="MCM2532300.1"/>
    <property type="molecule type" value="Genomic_DNA"/>
</dbReference>
<sequence length="283" mass="32427">MFGFGKLKEKQSARMQAENQSAYLVDQCVEKGFMPLKEVNNGLPVLLKFENVPLYEVKASRAYASVRVGKGRIGQSRAVEGWNLTDSGILSITTNGIFFYGNKTTINLQRTKVLNVEMVIPQKKNDISGIKVHVSNRNKPVIFGINLNHKNGHKIRTLKQTKLKEMYIVRYADDFKVFTNSHKSAIKIYHAVRGYLKNQLNLDISCEKSTITNLRRKASEFLGFSLKAVMKRNKFVANTHVSEKKLKSIINETRQLIRKIQKNPIRKIIDQYNASILGRKNYY</sequence>
<accession>A0ABT0WA15</accession>
<protein>
    <submittedName>
        <fullName evidence="2">Reverse transcriptase domain-containing protein</fullName>
    </submittedName>
</protein>
<feature type="domain" description="Reverse transcriptase" evidence="1">
    <location>
        <begin position="159"/>
        <end position="225"/>
    </location>
</feature>
<keyword evidence="2" id="KW-0548">Nucleotidyltransferase</keyword>
<evidence type="ECO:0000313" key="3">
    <source>
        <dbReference type="Proteomes" id="UP001523262"/>
    </source>
</evidence>
<proteinExistence type="predicted"/>
<comment type="caution">
    <text evidence="2">The sequence shown here is derived from an EMBL/GenBank/DDBJ whole genome shotgun (WGS) entry which is preliminary data.</text>
</comment>
<dbReference type="GO" id="GO:0003964">
    <property type="term" value="F:RNA-directed DNA polymerase activity"/>
    <property type="evidence" value="ECO:0007669"/>
    <property type="project" value="UniProtKB-KW"/>
</dbReference>
<evidence type="ECO:0000313" key="2">
    <source>
        <dbReference type="EMBL" id="MCM2532300.1"/>
    </source>
</evidence>
<keyword evidence="2" id="KW-0695">RNA-directed DNA polymerase</keyword>
<organism evidence="2 3">
    <name type="scientific">Neobacillus pocheonensis</name>
    <dbReference type="NCBI Taxonomy" id="363869"/>
    <lineage>
        <taxon>Bacteria</taxon>
        <taxon>Bacillati</taxon>
        <taxon>Bacillota</taxon>
        <taxon>Bacilli</taxon>
        <taxon>Bacillales</taxon>
        <taxon>Bacillaceae</taxon>
        <taxon>Neobacillus</taxon>
    </lineage>
</organism>
<reference evidence="2 3" key="1">
    <citation type="submission" date="2022-06" db="EMBL/GenBank/DDBJ databases">
        <authorList>
            <person name="Jeon C.O."/>
        </authorList>
    </citation>
    <scope>NUCLEOTIDE SEQUENCE [LARGE SCALE GENOMIC DNA]</scope>
    <source>
        <strain evidence="2 3">KCTC 13943</strain>
    </source>
</reference>
<keyword evidence="2" id="KW-0808">Transferase</keyword>
<gene>
    <name evidence="2" type="ORF">NDK43_07725</name>
</gene>
<keyword evidence="3" id="KW-1185">Reference proteome</keyword>
<dbReference type="Pfam" id="PF00078">
    <property type="entry name" value="RVT_1"/>
    <property type="match status" value="1"/>
</dbReference>
<dbReference type="InterPro" id="IPR043502">
    <property type="entry name" value="DNA/RNA_pol_sf"/>
</dbReference>